<dbReference type="Pfam" id="PF08402">
    <property type="entry name" value="TOBE_2"/>
    <property type="match status" value="1"/>
</dbReference>
<evidence type="ECO:0000256" key="1">
    <source>
        <dbReference type="ARBA" id="ARBA00022448"/>
    </source>
</evidence>
<dbReference type="Proteomes" id="UP000633136">
    <property type="component" value="Unassembled WGS sequence"/>
</dbReference>
<keyword evidence="1" id="KW-0813">Transport</keyword>
<dbReference type="FunFam" id="3.40.50.300:FF:000042">
    <property type="entry name" value="Maltose/maltodextrin ABC transporter, ATP-binding protein"/>
    <property type="match status" value="1"/>
</dbReference>
<name>A0A917AVC7_9MICC</name>
<dbReference type="InterPro" id="IPR013611">
    <property type="entry name" value="Transp-assoc_OB_typ2"/>
</dbReference>
<dbReference type="InterPro" id="IPR003439">
    <property type="entry name" value="ABC_transporter-like_ATP-bd"/>
</dbReference>
<reference evidence="6" key="1">
    <citation type="journal article" date="2014" name="Int. J. Syst. Evol. Microbiol.">
        <title>Complete genome sequence of Corynebacterium casei LMG S-19264T (=DSM 44701T), isolated from a smear-ripened cheese.</title>
        <authorList>
            <consortium name="US DOE Joint Genome Institute (JGI-PGF)"/>
            <person name="Walter F."/>
            <person name="Albersmeier A."/>
            <person name="Kalinowski J."/>
            <person name="Ruckert C."/>
        </authorList>
    </citation>
    <scope>NUCLEOTIDE SEQUENCE</scope>
    <source>
        <strain evidence="6">CGMCC 1.15388</strain>
    </source>
</reference>
<evidence type="ECO:0000256" key="4">
    <source>
        <dbReference type="SAM" id="MobiDB-lite"/>
    </source>
</evidence>
<reference evidence="6" key="2">
    <citation type="submission" date="2020-09" db="EMBL/GenBank/DDBJ databases">
        <authorList>
            <person name="Sun Q."/>
            <person name="Zhou Y."/>
        </authorList>
    </citation>
    <scope>NUCLEOTIDE SEQUENCE</scope>
    <source>
        <strain evidence="6">CGMCC 1.15388</strain>
    </source>
</reference>
<dbReference type="SUPFAM" id="SSF50331">
    <property type="entry name" value="MOP-like"/>
    <property type="match status" value="1"/>
</dbReference>
<dbReference type="GO" id="GO:0140359">
    <property type="term" value="F:ABC-type transporter activity"/>
    <property type="evidence" value="ECO:0007669"/>
    <property type="project" value="UniProtKB-ARBA"/>
</dbReference>
<feature type="domain" description="ABC transporter" evidence="5">
    <location>
        <begin position="5"/>
        <end position="249"/>
    </location>
</feature>
<keyword evidence="2" id="KW-0547">Nucleotide-binding</keyword>
<dbReference type="GO" id="GO:0005524">
    <property type="term" value="F:ATP binding"/>
    <property type="evidence" value="ECO:0007669"/>
    <property type="project" value="UniProtKB-KW"/>
</dbReference>
<dbReference type="AlphaFoldDB" id="A0A917AVC7"/>
<comment type="caution">
    <text evidence="6">The sequence shown here is derived from an EMBL/GenBank/DDBJ whole genome shotgun (WGS) entry which is preliminary data.</text>
</comment>
<protein>
    <submittedName>
        <fullName evidence="6">Fe3+/spermidine/putrescine ABC transporter ATP-binding protein</fullName>
    </submittedName>
</protein>
<dbReference type="Pfam" id="PF00005">
    <property type="entry name" value="ABC_tran"/>
    <property type="match status" value="1"/>
</dbReference>
<evidence type="ECO:0000256" key="2">
    <source>
        <dbReference type="ARBA" id="ARBA00022741"/>
    </source>
</evidence>
<dbReference type="GO" id="GO:0016887">
    <property type="term" value="F:ATP hydrolysis activity"/>
    <property type="evidence" value="ECO:0007669"/>
    <property type="project" value="InterPro"/>
</dbReference>
<dbReference type="EMBL" id="BMIS01000013">
    <property type="protein sequence ID" value="GGE76117.1"/>
    <property type="molecule type" value="Genomic_DNA"/>
</dbReference>
<dbReference type="PANTHER" id="PTHR43875">
    <property type="entry name" value="MALTODEXTRIN IMPORT ATP-BINDING PROTEIN MSMX"/>
    <property type="match status" value="1"/>
</dbReference>
<sequence length="389" mass="42635">MQHAVQIEGLTKEFTRRDGTRIRAIDDAAITIDPGEFIVLLGPSGCGKTTLLRTIAGLENPDSGRISIDGRDVFASHNRTLVPPEQRDLSMMFQSYALWPHMTVRNNVRYPLETRRRPRIARKEMDRRALEALETVGIGELSGQYPGQLSGGQQQRTALARALVNGSPVILFDEPLSNVDAQVREQLRAELLATQRRLGFTAIFVTHDQNEAMELATRIAVLDQGKVQQVGTPAEIYRNPATAYVATFIGTTNEISGTWDPSQSGFSTDAGPIRSSSLTPETASARILWRPEDGKLESSRPSGPNTFEVTVTKTLFLGLHTEYVVRWGKASARIWSSEHHRFCPGDQAWLSVSPEDVMVFPGDGAQPTEAEAAEDTPPQSSAVLSEAAG</sequence>
<dbReference type="RefSeq" id="WP_188686127.1">
    <property type="nucleotide sequence ID" value="NZ_BMIS01000013.1"/>
</dbReference>
<evidence type="ECO:0000313" key="7">
    <source>
        <dbReference type="Proteomes" id="UP000633136"/>
    </source>
</evidence>
<proteinExistence type="predicted"/>
<accession>A0A917AVC7</accession>
<dbReference type="InterPro" id="IPR047641">
    <property type="entry name" value="ABC_transpr_MalK/UgpC-like"/>
</dbReference>
<organism evidence="6 7">
    <name type="scientific">Nesterenkonia cremea</name>
    <dbReference type="NCBI Taxonomy" id="1882340"/>
    <lineage>
        <taxon>Bacteria</taxon>
        <taxon>Bacillati</taxon>
        <taxon>Actinomycetota</taxon>
        <taxon>Actinomycetes</taxon>
        <taxon>Micrococcales</taxon>
        <taxon>Micrococcaceae</taxon>
        <taxon>Nesterenkonia</taxon>
    </lineage>
</organism>
<feature type="region of interest" description="Disordered" evidence="4">
    <location>
        <begin position="259"/>
        <end position="282"/>
    </location>
</feature>
<dbReference type="SUPFAM" id="SSF52540">
    <property type="entry name" value="P-loop containing nucleoside triphosphate hydrolases"/>
    <property type="match status" value="1"/>
</dbReference>
<dbReference type="PROSITE" id="PS50893">
    <property type="entry name" value="ABC_TRANSPORTER_2"/>
    <property type="match status" value="1"/>
</dbReference>
<dbReference type="Gene3D" id="3.40.50.300">
    <property type="entry name" value="P-loop containing nucleotide triphosphate hydrolases"/>
    <property type="match status" value="1"/>
</dbReference>
<evidence type="ECO:0000259" key="5">
    <source>
        <dbReference type="PROSITE" id="PS50893"/>
    </source>
</evidence>
<evidence type="ECO:0000256" key="3">
    <source>
        <dbReference type="ARBA" id="ARBA00022840"/>
    </source>
</evidence>
<dbReference type="InterPro" id="IPR027417">
    <property type="entry name" value="P-loop_NTPase"/>
</dbReference>
<dbReference type="InterPro" id="IPR003593">
    <property type="entry name" value="AAA+_ATPase"/>
</dbReference>
<keyword evidence="7" id="KW-1185">Reference proteome</keyword>
<dbReference type="SMART" id="SM00382">
    <property type="entry name" value="AAA"/>
    <property type="match status" value="1"/>
</dbReference>
<evidence type="ECO:0000313" key="6">
    <source>
        <dbReference type="EMBL" id="GGE76117.1"/>
    </source>
</evidence>
<dbReference type="GO" id="GO:0055052">
    <property type="term" value="C:ATP-binding cassette (ABC) transporter complex, substrate-binding subunit-containing"/>
    <property type="evidence" value="ECO:0007669"/>
    <property type="project" value="TreeGrafter"/>
</dbReference>
<keyword evidence="3 6" id="KW-0067">ATP-binding</keyword>
<gene>
    <name evidence="6" type="primary">sfuC</name>
    <name evidence="6" type="ORF">GCM10011401_24310</name>
</gene>
<dbReference type="InterPro" id="IPR008995">
    <property type="entry name" value="Mo/tungstate-bd_C_term_dom"/>
</dbReference>
<dbReference type="PANTHER" id="PTHR43875:SF4">
    <property type="entry name" value="GLUCOSE IMPORT ATP-BINDING PROTEIN GLCV"/>
    <property type="match status" value="1"/>
</dbReference>
<feature type="region of interest" description="Disordered" evidence="4">
    <location>
        <begin position="361"/>
        <end position="389"/>
    </location>
</feature>